<reference evidence="2" key="1">
    <citation type="submission" date="2025-08" db="UniProtKB">
        <authorList>
            <consortium name="Ensembl"/>
        </authorList>
    </citation>
    <scope>IDENTIFICATION</scope>
</reference>
<evidence type="ECO:0000313" key="2">
    <source>
        <dbReference type="Ensembl" id="ENSABRP00000027458.1"/>
    </source>
</evidence>
<accession>A0A8B9CZ27</accession>
<dbReference type="AlphaFoldDB" id="A0A8B9CZ27"/>
<dbReference type="Ensembl" id="ENSABRT00000038328.1">
    <property type="protein sequence ID" value="ENSABRP00000027458.1"/>
    <property type="gene ID" value="ENSABRG00000022858.1"/>
</dbReference>
<feature type="compositionally biased region" description="Basic and acidic residues" evidence="1">
    <location>
        <begin position="158"/>
        <end position="168"/>
    </location>
</feature>
<organism evidence="2 3">
    <name type="scientific">Anser brachyrhynchus</name>
    <name type="common">Pink-footed goose</name>
    <dbReference type="NCBI Taxonomy" id="132585"/>
    <lineage>
        <taxon>Eukaryota</taxon>
        <taxon>Metazoa</taxon>
        <taxon>Chordata</taxon>
        <taxon>Craniata</taxon>
        <taxon>Vertebrata</taxon>
        <taxon>Euteleostomi</taxon>
        <taxon>Archelosauria</taxon>
        <taxon>Archosauria</taxon>
        <taxon>Dinosauria</taxon>
        <taxon>Saurischia</taxon>
        <taxon>Theropoda</taxon>
        <taxon>Coelurosauria</taxon>
        <taxon>Aves</taxon>
        <taxon>Neognathae</taxon>
        <taxon>Galloanserae</taxon>
        <taxon>Anseriformes</taxon>
        <taxon>Anatidae</taxon>
        <taxon>Anserinae</taxon>
        <taxon>Anser</taxon>
    </lineage>
</organism>
<protein>
    <submittedName>
        <fullName evidence="2">Uncharacterized protein</fullName>
    </submittedName>
</protein>
<reference evidence="2" key="2">
    <citation type="submission" date="2025-09" db="UniProtKB">
        <authorList>
            <consortium name="Ensembl"/>
        </authorList>
    </citation>
    <scope>IDENTIFICATION</scope>
</reference>
<evidence type="ECO:0000256" key="1">
    <source>
        <dbReference type="SAM" id="MobiDB-lite"/>
    </source>
</evidence>
<sequence>MAPRPAPAATCDRAQVVVGSAVPGWLLQRGLRSARLLGASPNPPPRFVISTRFTGGERWGEGWKGGCQRSAPARLAKKSTSLSSAAPQSRGPARPRRTAAPLLLRLISSPRHAATTSRSPGLTRHCGPRSRACQPHSWRPINPAAKITPASPARRPTRVGDEERQGLG</sequence>
<feature type="region of interest" description="Disordered" evidence="1">
    <location>
        <begin position="61"/>
        <end position="168"/>
    </location>
</feature>
<dbReference type="Proteomes" id="UP000694426">
    <property type="component" value="Unplaced"/>
</dbReference>
<evidence type="ECO:0000313" key="3">
    <source>
        <dbReference type="Proteomes" id="UP000694426"/>
    </source>
</evidence>
<proteinExistence type="predicted"/>
<keyword evidence="3" id="KW-1185">Reference proteome</keyword>
<name>A0A8B9CZ27_9AVES</name>